<comment type="caution">
    <text evidence="1">The sequence shown here is derived from an EMBL/GenBank/DDBJ whole genome shotgun (WGS) entry which is preliminary data.</text>
</comment>
<dbReference type="AlphaFoldDB" id="A0A5C6NXR8"/>
<protein>
    <submittedName>
        <fullName evidence="1">Uncharacterized protein</fullName>
    </submittedName>
</protein>
<accession>A0A5C6NXR8</accession>
<keyword evidence="2" id="KW-1185">Reference proteome</keyword>
<evidence type="ECO:0000313" key="2">
    <source>
        <dbReference type="Proteomes" id="UP000324091"/>
    </source>
</evidence>
<proteinExistence type="predicted"/>
<reference evidence="1 2" key="1">
    <citation type="submission" date="2019-04" db="EMBL/GenBank/DDBJ databases">
        <title>Chromosome genome assembly for Takifugu flavidus.</title>
        <authorList>
            <person name="Xiao S."/>
        </authorList>
    </citation>
    <scope>NUCLEOTIDE SEQUENCE [LARGE SCALE GENOMIC DNA]</scope>
    <source>
        <strain evidence="1">HTHZ2018</strain>
        <tissue evidence="1">Muscle</tissue>
    </source>
</reference>
<organism evidence="1 2">
    <name type="scientific">Takifugu flavidus</name>
    <name type="common">sansaifugu</name>
    <dbReference type="NCBI Taxonomy" id="433684"/>
    <lineage>
        <taxon>Eukaryota</taxon>
        <taxon>Metazoa</taxon>
        <taxon>Chordata</taxon>
        <taxon>Craniata</taxon>
        <taxon>Vertebrata</taxon>
        <taxon>Euteleostomi</taxon>
        <taxon>Actinopterygii</taxon>
        <taxon>Neopterygii</taxon>
        <taxon>Teleostei</taxon>
        <taxon>Neoteleostei</taxon>
        <taxon>Acanthomorphata</taxon>
        <taxon>Eupercaria</taxon>
        <taxon>Tetraodontiformes</taxon>
        <taxon>Tetradontoidea</taxon>
        <taxon>Tetraodontidae</taxon>
        <taxon>Takifugu</taxon>
    </lineage>
</organism>
<dbReference type="EMBL" id="RHFK02000008">
    <property type="protein sequence ID" value="TWW72282.1"/>
    <property type="molecule type" value="Genomic_DNA"/>
</dbReference>
<dbReference type="Proteomes" id="UP000324091">
    <property type="component" value="Chromosome 16"/>
</dbReference>
<evidence type="ECO:0000313" key="1">
    <source>
        <dbReference type="EMBL" id="TWW72282.1"/>
    </source>
</evidence>
<sequence>MFCRLQRLTPGYIRLLQTQAYHNVPVTPPADKSVPGMAVLLGAVGIGMCGYSSRQLALHHRPSAACCSWSALTPTPARQARQLTGPPSWTPLVGPAPARRSRLPPLWDRRFLRNNPECCM</sequence>
<name>A0A5C6NXR8_9TELE</name>
<gene>
    <name evidence="1" type="ORF">D4764_16G0007790</name>
</gene>